<evidence type="ECO:0000256" key="1">
    <source>
        <dbReference type="ARBA" id="ARBA00022603"/>
    </source>
</evidence>
<dbReference type="EMBL" id="JABTXY010000024">
    <property type="protein sequence ID" value="NYV42759.1"/>
    <property type="molecule type" value="Genomic_DNA"/>
</dbReference>
<evidence type="ECO:0000256" key="2">
    <source>
        <dbReference type="ARBA" id="ARBA00022679"/>
    </source>
</evidence>
<name>A0A853HAL8_CROSK</name>
<dbReference type="Pfam" id="PF13649">
    <property type="entry name" value="Methyltransf_25"/>
    <property type="match status" value="1"/>
</dbReference>
<gene>
    <name evidence="5" type="ORF">HRR37_10355</name>
</gene>
<dbReference type="CDD" id="cd02440">
    <property type="entry name" value="AdoMet_MTases"/>
    <property type="match status" value="1"/>
</dbReference>
<sequence length="201" mass="22363">MTHPSSQTVAHFYRHHALQWDEIRQARFVEQPWLDAVLEGLQEGGTVLDIGCGSGSPIGTYIDSKGFAITGIDVTPALVALCRERLPRHRWLTGDMRTLSLNARFDALIAWDSFFHLTREDQRAMFAIFQQHAKPGAKLLFNSGPENGEAVGEFLGEALYHASLSPEEYTQLLNAHGFDVLTFRPNDAASGGRTVWLAQAR</sequence>
<protein>
    <submittedName>
        <fullName evidence="5">Methyltransferase domain-containing protein</fullName>
    </submittedName>
</protein>
<dbReference type="SUPFAM" id="SSF53335">
    <property type="entry name" value="S-adenosyl-L-methionine-dependent methyltransferases"/>
    <property type="match status" value="1"/>
</dbReference>
<reference evidence="5 6" key="1">
    <citation type="submission" date="2020-05" db="EMBL/GenBank/DDBJ databases">
        <title>The draft genome of Cronobacter sakazakii strain 145005.</title>
        <authorList>
            <person name="Yang J."/>
            <person name="Liu L."/>
            <person name="Feng Y."/>
            <person name="Zong Z."/>
        </authorList>
    </citation>
    <scope>NUCLEOTIDE SEQUENCE [LARGE SCALE GENOMIC DNA]</scope>
    <source>
        <strain evidence="5 6">145005</strain>
    </source>
</reference>
<keyword evidence="3" id="KW-0949">S-adenosyl-L-methionine</keyword>
<accession>A0A853HAL8</accession>
<dbReference type="PANTHER" id="PTHR43464:SF19">
    <property type="entry name" value="UBIQUINONE BIOSYNTHESIS O-METHYLTRANSFERASE, MITOCHONDRIAL"/>
    <property type="match status" value="1"/>
</dbReference>
<keyword evidence="1 5" id="KW-0489">Methyltransferase</keyword>
<comment type="caution">
    <text evidence="5">The sequence shown here is derived from an EMBL/GenBank/DDBJ whole genome shotgun (WGS) entry which is preliminary data.</text>
</comment>
<organism evidence="5 6">
    <name type="scientific">Cronobacter sakazakii</name>
    <name type="common">Enterobacter sakazakii</name>
    <dbReference type="NCBI Taxonomy" id="28141"/>
    <lineage>
        <taxon>Bacteria</taxon>
        <taxon>Pseudomonadati</taxon>
        <taxon>Pseudomonadota</taxon>
        <taxon>Gammaproteobacteria</taxon>
        <taxon>Enterobacterales</taxon>
        <taxon>Enterobacteriaceae</taxon>
        <taxon>Cronobacter</taxon>
    </lineage>
</organism>
<dbReference type="RefSeq" id="WP_085037059.1">
    <property type="nucleotide sequence ID" value="NZ_JABTXY010000024.1"/>
</dbReference>
<dbReference type="GO" id="GO:0008168">
    <property type="term" value="F:methyltransferase activity"/>
    <property type="evidence" value="ECO:0007669"/>
    <property type="project" value="UniProtKB-KW"/>
</dbReference>
<proteinExistence type="predicted"/>
<evidence type="ECO:0000256" key="3">
    <source>
        <dbReference type="ARBA" id="ARBA00022691"/>
    </source>
</evidence>
<feature type="domain" description="Methyltransferase" evidence="4">
    <location>
        <begin position="47"/>
        <end position="136"/>
    </location>
</feature>
<dbReference type="GO" id="GO:0032259">
    <property type="term" value="P:methylation"/>
    <property type="evidence" value="ECO:0007669"/>
    <property type="project" value="UniProtKB-KW"/>
</dbReference>
<keyword evidence="2 5" id="KW-0808">Transferase</keyword>
<dbReference type="InterPro" id="IPR029063">
    <property type="entry name" value="SAM-dependent_MTases_sf"/>
</dbReference>
<dbReference type="AlphaFoldDB" id="A0A853HAL8"/>
<dbReference type="InterPro" id="IPR041698">
    <property type="entry name" value="Methyltransf_25"/>
</dbReference>
<dbReference type="PANTHER" id="PTHR43464">
    <property type="entry name" value="METHYLTRANSFERASE"/>
    <property type="match status" value="1"/>
</dbReference>
<dbReference type="Proteomes" id="UP000548673">
    <property type="component" value="Unassembled WGS sequence"/>
</dbReference>
<dbReference type="Gene3D" id="3.40.50.150">
    <property type="entry name" value="Vaccinia Virus protein VP39"/>
    <property type="match status" value="1"/>
</dbReference>
<evidence type="ECO:0000313" key="5">
    <source>
        <dbReference type="EMBL" id="NYV42759.1"/>
    </source>
</evidence>
<evidence type="ECO:0000313" key="6">
    <source>
        <dbReference type="Proteomes" id="UP000548673"/>
    </source>
</evidence>
<evidence type="ECO:0000259" key="4">
    <source>
        <dbReference type="Pfam" id="PF13649"/>
    </source>
</evidence>